<comment type="caution">
    <text evidence="2">The sequence shown here is derived from an EMBL/GenBank/DDBJ whole genome shotgun (WGS) entry which is preliminary data.</text>
</comment>
<evidence type="ECO:0000259" key="1">
    <source>
        <dbReference type="Pfam" id="PF13952"/>
    </source>
</evidence>
<protein>
    <recommendedName>
        <fullName evidence="1">DUF4216 domain-containing protein</fullName>
    </recommendedName>
</protein>
<dbReference type="AlphaFoldDB" id="A0A9P0Z3D1"/>
<feature type="domain" description="DUF4216" evidence="1">
    <location>
        <begin position="39"/>
        <end position="95"/>
    </location>
</feature>
<gene>
    <name evidence="2" type="ORF">CEURO_LOCUS10159</name>
</gene>
<dbReference type="EMBL" id="CAMAPE010000019">
    <property type="protein sequence ID" value="CAH9087646.1"/>
    <property type="molecule type" value="Genomic_DNA"/>
</dbReference>
<evidence type="ECO:0000313" key="3">
    <source>
        <dbReference type="Proteomes" id="UP001152484"/>
    </source>
</evidence>
<dbReference type="PANTHER" id="PTHR48258:SF4">
    <property type="entry name" value="DUF4216 DOMAIN-CONTAINING PROTEIN"/>
    <property type="match status" value="1"/>
</dbReference>
<organism evidence="2 3">
    <name type="scientific">Cuscuta europaea</name>
    <name type="common">European dodder</name>
    <dbReference type="NCBI Taxonomy" id="41803"/>
    <lineage>
        <taxon>Eukaryota</taxon>
        <taxon>Viridiplantae</taxon>
        <taxon>Streptophyta</taxon>
        <taxon>Embryophyta</taxon>
        <taxon>Tracheophyta</taxon>
        <taxon>Spermatophyta</taxon>
        <taxon>Magnoliopsida</taxon>
        <taxon>eudicotyledons</taxon>
        <taxon>Gunneridae</taxon>
        <taxon>Pentapetalae</taxon>
        <taxon>asterids</taxon>
        <taxon>lamiids</taxon>
        <taxon>Solanales</taxon>
        <taxon>Convolvulaceae</taxon>
        <taxon>Cuscuteae</taxon>
        <taxon>Cuscuta</taxon>
        <taxon>Cuscuta subgen. Cuscuta</taxon>
    </lineage>
</organism>
<proteinExistence type="predicted"/>
<evidence type="ECO:0000313" key="2">
    <source>
        <dbReference type="EMBL" id="CAH9087646.1"/>
    </source>
</evidence>
<sequence>MNSELRVPTIGSDNSKTNFYGFLHEILELQPPSGGQELNCVLFCCTWVDPTRGVRKNSKYNIIDVNHSHVYRKNEPFIFVQQAARVYYAEYPSTRRTPSPWVCACTVRSSKIG</sequence>
<keyword evidence="3" id="KW-1185">Reference proteome</keyword>
<dbReference type="PANTHER" id="PTHR48258">
    <property type="entry name" value="DUF4218 DOMAIN-CONTAINING PROTEIN-RELATED"/>
    <property type="match status" value="1"/>
</dbReference>
<accession>A0A9P0Z3D1</accession>
<reference evidence="2" key="1">
    <citation type="submission" date="2022-07" db="EMBL/GenBank/DDBJ databases">
        <authorList>
            <person name="Macas J."/>
            <person name="Novak P."/>
            <person name="Neumann P."/>
        </authorList>
    </citation>
    <scope>NUCLEOTIDE SEQUENCE</scope>
</reference>
<dbReference type="Proteomes" id="UP001152484">
    <property type="component" value="Unassembled WGS sequence"/>
</dbReference>
<dbReference type="Pfam" id="PF13952">
    <property type="entry name" value="DUF4216"/>
    <property type="match status" value="1"/>
</dbReference>
<dbReference type="InterPro" id="IPR025312">
    <property type="entry name" value="DUF4216"/>
</dbReference>
<name>A0A9P0Z3D1_CUSEU</name>